<protein>
    <submittedName>
        <fullName evidence="1">Uncharacterized protein</fullName>
    </submittedName>
</protein>
<evidence type="ECO:0000313" key="1">
    <source>
        <dbReference type="EMBL" id="DAE05155.1"/>
    </source>
</evidence>
<dbReference type="EMBL" id="BK015404">
    <property type="protein sequence ID" value="DAE05155.1"/>
    <property type="molecule type" value="Genomic_DNA"/>
</dbReference>
<organism evidence="1">
    <name type="scientific">Siphoviridae sp. ctZ1O5</name>
    <dbReference type="NCBI Taxonomy" id="2825555"/>
    <lineage>
        <taxon>Viruses</taxon>
        <taxon>Duplodnaviria</taxon>
        <taxon>Heunggongvirae</taxon>
        <taxon>Uroviricota</taxon>
        <taxon>Caudoviricetes</taxon>
    </lineage>
</organism>
<proteinExistence type="predicted"/>
<sequence length="151" mass="17734">MRDYRVPKNIGGFNPQKLYTEILKSDSEDRWYMQKHNDKTLITNYGAIYIVPGNYPLAEGFIKEYVTIKDLIPEWDNGVPCVDTKSEMALSDKTVVKVFRKDEKDIYFDKKYFKYFTDDTFEYRMSEKGKSLYVAYKGELIAMILGINVSK</sequence>
<name>A0A8S5PFD6_9CAUD</name>
<accession>A0A8S5PFD6</accession>
<reference evidence="1" key="1">
    <citation type="journal article" date="2021" name="Proc. Natl. Acad. Sci. U.S.A.">
        <title>A Catalog of Tens of Thousands of Viruses from Human Metagenomes Reveals Hidden Associations with Chronic Diseases.</title>
        <authorList>
            <person name="Tisza M.J."/>
            <person name="Buck C.B."/>
        </authorList>
    </citation>
    <scope>NUCLEOTIDE SEQUENCE</scope>
    <source>
        <strain evidence="1">CtZ1O5</strain>
    </source>
</reference>